<organism evidence="1">
    <name type="scientific">Levilinea saccharolytica</name>
    <dbReference type="NCBI Taxonomy" id="229921"/>
    <lineage>
        <taxon>Bacteria</taxon>
        <taxon>Bacillati</taxon>
        <taxon>Chloroflexota</taxon>
        <taxon>Anaerolineae</taxon>
        <taxon>Anaerolineales</taxon>
        <taxon>Anaerolineaceae</taxon>
        <taxon>Levilinea</taxon>
    </lineage>
</organism>
<reference evidence="1" key="1">
    <citation type="journal article" date="2015" name="Genome Announc.">
        <title>Draft Genome Sequences of Anaerolinea thermolimosa IMO-1, Bellilinea caldifistulae GOMI-1, Leptolinea tardivitalis YMTK-2, Levilinea saccharolytica KIBI-1, Longilinea arvoryzae KOME-1, Previously Described as Members of the Class Anaerolineae (Chloroflexi).</title>
        <authorList>
            <person name="Matsuura N."/>
            <person name="Tourlousse M.D."/>
            <person name="Ohashi A."/>
            <person name="Hugenholtz P."/>
            <person name="Sekiguchi Y."/>
        </authorList>
    </citation>
    <scope>NUCLEOTIDE SEQUENCE</scope>
    <source>
        <strain evidence="1">KIBI-1</strain>
    </source>
</reference>
<dbReference type="AlphaFoldDB" id="A0A0M9U309"/>
<name>A0A0M9U309_9CHLR</name>
<dbReference type="EMBL" id="DF967975">
    <property type="protein sequence ID" value="GAP19283.1"/>
    <property type="molecule type" value="Genomic_DNA"/>
</dbReference>
<protein>
    <submittedName>
        <fullName evidence="1">Uncharacterized protein</fullName>
    </submittedName>
</protein>
<accession>A0A0M9U309</accession>
<proteinExistence type="predicted"/>
<evidence type="ECO:0000313" key="1">
    <source>
        <dbReference type="EMBL" id="GAP19283.1"/>
    </source>
</evidence>
<sequence>MKLKLWVNKKSPPEMIIQADADGKTGPDGM</sequence>
<gene>
    <name evidence="1" type="ORF">LSAC_03184</name>
</gene>